<protein>
    <submittedName>
        <fullName evidence="1">Uncharacterized protein</fullName>
    </submittedName>
</protein>
<gene>
    <name evidence="1" type="ORF">TR69_WS6001000184</name>
</gene>
<proteinExistence type="predicted"/>
<name>A0A136M079_9BACT</name>
<evidence type="ECO:0000313" key="2">
    <source>
        <dbReference type="Proteomes" id="UP000070457"/>
    </source>
</evidence>
<evidence type="ECO:0000313" key="1">
    <source>
        <dbReference type="EMBL" id="KXK27309.1"/>
    </source>
</evidence>
<sequence>MSGEFNLPELESAHAAGRGELLGRIVERVRRHIANEHDREQLRPRKLLGLMTKFAMEVGNMVKPIDRGPIVSGGTLVQDDNFVVYQLYRKAQEGDTRDYRAAGALTYFPAGLNLRIEPFLKRTQSIESYVRQRAVNHPGTVACIDGPTFRLRQLGQILEDHPGYASYLMSRHPLATEAEVPSDWLMINGQEMVPMHGSEGHQRGAIYQPRSGAAVILSEHEAVAMKDAGELREGIVLGTPGFLTLTTDSDELASISVALNGRIQNYSAFAELYGDNDTLYGYIYLNLQRLTLEEFHSVLSGYADCILEQQGTKDKTMRAVLLELEDSMAIVIKDGKPVKAGQDPESSSHTRNFHLILEHSGS</sequence>
<dbReference type="EMBL" id="JYNZ01000002">
    <property type="protein sequence ID" value="KXK27309.1"/>
    <property type="molecule type" value="Genomic_DNA"/>
</dbReference>
<accession>A0A136M079</accession>
<reference evidence="1 2" key="1">
    <citation type="submission" date="2015-02" db="EMBL/GenBank/DDBJ databases">
        <title>Improved understanding of the partial-nitritation anammox process through 23 genomes representing the majority of the microbial community.</title>
        <authorList>
            <person name="Speth D.R."/>
            <person name="In T Zandt M."/>
            <person name="Guerrero Cruz S."/>
            <person name="Jetten M.S."/>
            <person name="Dutilh B.E."/>
        </authorList>
    </citation>
    <scope>NUCLEOTIDE SEQUENCE [LARGE SCALE GENOMIC DNA]</scope>
    <source>
        <strain evidence="1">OLB20</strain>
    </source>
</reference>
<dbReference type="AlphaFoldDB" id="A0A136M079"/>
<dbReference type="STRING" id="1617426.TR69_WS6001000184"/>
<dbReference type="Proteomes" id="UP000070457">
    <property type="component" value="Unassembled WGS sequence"/>
</dbReference>
<organism evidence="1 2">
    <name type="scientific">candidate division WS6 bacterium OLB20</name>
    <dbReference type="NCBI Taxonomy" id="1617426"/>
    <lineage>
        <taxon>Bacteria</taxon>
        <taxon>Candidatus Dojkabacteria</taxon>
    </lineage>
</organism>
<comment type="caution">
    <text evidence="1">The sequence shown here is derived from an EMBL/GenBank/DDBJ whole genome shotgun (WGS) entry which is preliminary data.</text>
</comment>